<proteinExistence type="predicted"/>
<feature type="chain" id="PRO_5018079367" evidence="2">
    <location>
        <begin position="17"/>
        <end position="415"/>
    </location>
</feature>
<dbReference type="Proteomes" id="UP000275408">
    <property type="component" value="Unassembled WGS sequence"/>
</dbReference>
<feature type="region of interest" description="Disordered" evidence="1">
    <location>
        <begin position="366"/>
        <end position="415"/>
    </location>
</feature>
<comment type="caution">
    <text evidence="3">The sequence shown here is derived from an EMBL/GenBank/DDBJ whole genome shotgun (WGS) entry which is preliminary data.</text>
</comment>
<dbReference type="OrthoDB" id="5980714at2759"/>
<accession>A0A3M6U5K8</accession>
<feature type="compositionally biased region" description="Basic and acidic residues" evidence="1">
    <location>
        <begin position="366"/>
        <end position="383"/>
    </location>
</feature>
<keyword evidence="4" id="KW-1185">Reference proteome</keyword>
<sequence>MKYILVTLLFVCAAEAFQSQVHLPEDTVRNKLTELDRYLQARFAHLLKTGDQMNDHHEHEQDEGVMSVEEAVAELADSLNEIVPALETLKEAKDSRNKQKAQEMIHALQFEPSNEAVKTLLGRHVVDDHEKCEKIKEEFVSFLRSKALLQKLKVDELDFEEETGEALEEADLDAHGALAHFNHFGVKGKMGRLLVDSACDKNVDGLIEKIGEIIEKQDPNGTFDLSNRIEPYTDATLVALCERSTSIPWKDLLTKRAIQESAPSEAGDVGKRIIDIVFENPHAGNCIEVKIYKKAVDVIKGSITLQHSWAENLSALKEAQEALIKDVASLMQNGLVAQARRAVGNYMVSIVRGTLVVSHVIEKNGLENTSKEPEKGPEKEPKIKGPKRGPKGEPKEGPKGGPKGRGRKRTFLRHF</sequence>
<evidence type="ECO:0000313" key="3">
    <source>
        <dbReference type="EMBL" id="RMX48748.1"/>
    </source>
</evidence>
<feature type="signal peptide" evidence="2">
    <location>
        <begin position="1"/>
        <end position="16"/>
    </location>
</feature>
<evidence type="ECO:0000256" key="2">
    <source>
        <dbReference type="SAM" id="SignalP"/>
    </source>
</evidence>
<dbReference type="AlphaFoldDB" id="A0A3M6U5K8"/>
<name>A0A3M6U5K8_POCDA</name>
<gene>
    <name evidence="3" type="ORF">pdam_00001521</name>
</gene>
<evidence type="ECO:0000313" key="4">
    <source>
        <dbReference type="Proteomes" id="UP000275408"/>
    </source>
</evidence>
<reference evidence="3 4" key="1">
    <citation type="journal article" date="2018" name="Sci. Rep.">
        <title>Comparative analysis of the Pocillopora damicornis genome highlights role of immune system in coral evolution.</title>
        <authorList>
            <person name="Cunning R."/>
            <person name="Bay R.A."/>
            <person name="Gillette P."/>
            <person name="Baker A.C."/>
            <person name="Traylor-Knowles N."/>
        </authorList>
    </citation>
    <scope>NUCLEOTIDE SEQUENCE [LARGE SCALE GENOMIC DNA]</scope>
    <source>
        <strain evidence="3">RSMAS</strain>
        <tissue evidence="3">Whole animal</tissue>
    </source>
</reference>
<protein>
    <submittedName>
        <fullName evidence="3">Uncharacterized protein</fullName>
    </submittedName>
</protein>
<evidence type="ECO:0000256" key="1">
    <source>
        <dbReference type="SAM" id="MobiDB-lite"/>
    </source>
</evidence>
<feature type="compositionally biased region" description="Basic residues" evidence="1">
    <location>
        <begin position="402"/>
        <end position="415"/>
    </location>
</feature>
<keyword evidence="2" id="KW-0732">Signal</keyword>
<dbReference type="EMBL" id="RCHS01002239">
    <property type="protein sequence ID" value="RMX48748.1"/>
    <property type="molecule type" value="Genomic_DNA"/>
</dbReference>
<organism evidence="3 4">
    <name type="scientific">Pocillopora damicornis</name>
    <name type="common">Cauliflower coral</name>
    <name type="synonym">Millepora damicornis</name>
    <dbReference type="NCBI Taxonomy" id="46731"/>
    <lineage>
        <taxon>Eukaryota</taxon>
        <taxon>Metazoa</taxon>
        <taxon>Cnidaria</taxon>
        <taxon>Anthozoa</taxon>
        <taxon>Hexacorallia</taxon>
        <taxon>Scleractinia</taxon>
        <taxon>Astrocoeniina</taxon>
        <taxon>Pocilloporidae</taxon>
        <taxon>Pocillopora</taxon>
    </lineage>
</organism>